<organism evidence="2 3">
    <name type="scientific">Mesocricetus auratus</name>
    <name type="common">Golden hamster</name>
    <dbReference type="NCBI Taxonomy" id="10036"/>
    <lineage>
        <taxon>Eukaryota</taxon>
        <taxon>Metazoa</taxon>
        <taxon>Chordata</taxon>
        <taxon>Craniata</taxon>
        <taxon>Vertebrata</taxon>
        <taxon>Euteleostomi</taxon>
        <taxon>Mammalia</taxon>
        <taxon>Eutheria</taxon>
        <taxon>Euarchontoglires</taxon>
        <taxon>Glires</taxon>
        <taxon>Rodentia</taxon>
        <taxon>Myomorpha</taxon>
        <taxon>Muroidea</taxon>
        <taxon>Cricetidae</taxon>
        <taxon>Cricetinae</taxon>
        <taxon>Mesocricetus</taxon>
    </lineage>
</organism>
<sequence>MLARRVLGTSCRAALGLAETVLGGLKSIWGSSQHFYSALSEDITYRELKNVLYSKYIRLIDVRDTWEILEHGKVPGSINVPLDEVGEYLQVHPRDFKEKYHEVKQSKSDSLVFSCFVGVRSKQSMDTASSLGFNSALYYTGDWKEWVTYEMSENKQEN</sequence>
<dbReference type="PANTHER" id="PTHR44086:SF10">
    <property type="entry name" value="THIOSULFATE SULFURTRANSFERASE_RHODANESE-LIKE DOMAIN-CONTAINING PROTEIN 3"/>
    <property type="match status" value="1"/>
</dbReference>
<proteinExistence type="predicted"/>
<feature type="domain" description="Rhodanese" evidence="1">
    <location>
        <begin position="57"/>
        <end position="155"/>
    </location>
</feature>
<dbReference type="InterPro" id="IPR001763">
    <property type="entry name" value="Rhodanese-like_dom"/>
</dbReference>
<dbReference type="PROSITE" id="PS50206">
    <property type="entry name" value="RHODANESE_3"/>
    <property type="match status" value="1"/>
</dbReference>
<dbReference type="Gene3D" id="3.40.250.10">
    <property type="entry name" value="Rhodanese-like domain"/>
    <property type="match status" value="1"/>
</dbReference>
<dbReference type="Pfam" id="PF00581">
    <property type="entry name" value="Rhodanese"/>
    <property type="match status" value="1"/>
</dbReference>
<dbReference type="RefSeq" id="XP_040599788.1">
    <property type="nucleotide sequence ID" value="XM_040743854.1"/>
</dbReference>
<keyword evidence="2" id="KW-1185">Reference proteome</keyword>
<reference evidence="3" key="1">
    <citation type="submission" date="2025-08" db="UniProtKB">
        <authorList>
            <consortium name="RefSeq"/>
        </authorList>
    </citation>
    <scope>IDENTIFICATION</scope>
    <source>
        <tissue evidence="3">Liver</tissue>
    </source>
</reference>
<evidence type="ECO:0000259" key="1">
    <source>
        <dbReference type="PROSITE" id="PS50206"/>
    </source>
</evidence>
<protein>
    <submittedName>
        <fullName evidence="3">Thiosulfate sulfurtransferase/rhodanese-like domain-containing protein 3</fullName>
    </submittedName>
</protein>
<name>A0ABM2XFN6_MESAU</name>
<dbReference type="GeneID" id="101825188"/>
<evidence type="ECO:0000313" key="3">
    <source>
        <dbReference type="RefSeq" id="XP_040599788.1"/>
    </source>
</evidence>
<dbReference type="Proteomes" id="UP000886700">
    <property type="component" value="Unplaced"/>
</dbReference>
<dbReference type="SMART" id="SM00450">
    <property type="entry name" value="RHOD"/>
    <property type="match status" value="1"/>
</dbReference>
<dbReference type="SUPFAM" id="SSF52821">
    <property type="entry name" value="Rhodanese/Cell cycle control phosphatase"/>
    <property type="match status" value="1"/>
</dbReference>
<accession>A0ABM2XFN6</accession>
<dbReference type="InterPro" id="IPR036873">
    <property type="entry name" value="Rhodanese-like_dom_sf"/>
</dbReference>
<gene>
    <name evidence="3" type="primary">LOC101825188</name>
</gene>
<dbReference type="PANTHER" id="PTHR44086">
    <property type="entry name" value="THIOSULFATE SULFURTRANSFERASE RDL2, MITOCHONDRIAL-RELATED"/>
    <property type="match status" value="1"/>
</dbReference>
<evidence type="ECO:0000313" key="2">
    <source>
        <dbReference type="Proteomes" id="UP000886700"/>
    </source>
</evidence>